<accession>A0A5J4Q5P6</accession>
<evidence type="ECO:0000313" key="2">
    <source>
        <dbReference type="EMBL" id="KAA6316892.1"/>
    </source>
</evidence>
<dbReference type="OrthoDB" id="2660687at2759"/>
<evidence type="ECO:0000313" key="3">
    <source>
        <dbReference type="Proteomes" id="UP000324800"/>
    </source>
</evidence>
<name>A0A5J4Q5P6_9EUKA</name>
<dbReference type="InterPro" id="IPR036322">
    <property type="entry name" value="WD40_repeat_dom_sf"/>
</dbReference>
<dbReference type="InterPro" id="IPR015943">
    <property type="entry name" value="WD40/YVTN_repeat-like_dom_sf"/>
</dbReference>
<dbReference type="Proteomes" id="UP000324800">
    <property type="component" value="Unassembled WGS sequence"/>
</dbReference>
<feature type="non-terminal residue" evidence="2">
    <location>
        <position position="115"/>
    </location>
</feature>
<feature type="non-terminal residue" evidence="2">
    <location>
        <position position="1"/>
    </location>
</feature>
<protein>
    <submittedName>
        <fullName evidence="2">Uncharacterized protein</fullName>
    </submittedName>
</protein>
<dbReference type="PROSITE" id="PS50082">
    <property type="entry name" value="WD_REPEATS_2"/>
    <property type="match status" value="1"/>
</dbReference>
<dbReference type="EMBL" id="SNRW01046823">
    <property type="protein sequence ID" value="KAA6316892.1"/>
    <property type="molecule type" value="Genomic_DNA"/>
</dbReference>
<organism evidence="2 3">
    <name type="scientific">Streblomastix strix</name>
    <dbReference type="NCBI Taxonomy" id="222440"/>
    <lineage>
        <taxon>Eukaryota</taxon>
        <taxon>Metamonada</taxon>
        <taxon>Preaxostyla</taxon>
        <taxon>Oxymonadida</taxon>
        <taxon>Streblomastigidae</taxon>
        <taxon>Streblomastix</taxon>
    </lineage>
</organism>
<comment type="caution">
    <text evidence="2">The sequence shown here is derived from an EMBL/GenBank/DDBJ whole genome shotgun (WGS) entry which is preliminary data.</text>
</comment>
<dbReference type="PROSITE" id="PS50294">
    <property type="entry name" value="WD_REPEATS_REGION"/>
    <property type="match status" value="1"/>
</dbReference>
<dbReference type="SUPFAM" id="SSF50978">
    <property type="entry name" value="WD40 repeat-like"/>
    <property type="match status" value="1"/>
</dbReference>
<dbReference type="Gene3D" id="2.130.10.10">
    <property type="entry name" value="YVTN repeat-like/Quinoprotein amine dehydrogenase"/>
    <property type="match status" value="1"/>
</dbReference>
<sequence>LWDLESGYLSSTIHTHQQQVNAISFTESGDFFSSGGNDNLVFVWSADFSHSHVDPHADDYSMVGGISTATVNAKINEHYMNVSNLGIGRYGKIRGPTLNEQVKDKLFDISERGIP</sequence>
<evidence type="ECO:0000256" key="1">
    <source>
        <dbReference type="PROSITE-ProRule" id="PRU00221"/>
    </source>
</evidence>
<dbReference type="Pfam" id="PF00400">
    <property type="entry name" value="WD40"/>
    <property type="match status" value="1"/>
</dbReference>
<keyword evidence="1" id="KW-0853">WD repeat</keyword>
<dbReference type="SMART" id="SM00320">
    <property type="entry name" value="WD40"/>
    <property type="match status" value="1"/>
</dbReference>
<feature type="repeat" description="WD" evidence="1">
    <location>
        <begin position="13"/>
        <end position="45"/>
    </location>
</feature>
<dbReference type="InterPro" id="IPR001680">
    <property type="entry name" value="WD40_rpt"/>
</dbReference>
<reference evidence="2 3" key="1">
    <citation type="submission" date="2019-03" db="EMBL/GenBank/DDBJ databases">
        <title>Single cell metagenomics reveals metabolic interactions within the superorganism composed of flagellate Streblomastix strix and complex community of Bacteroidetes bacteria on its surface.</title>
        <authorList>
            <person name="Treitli S.C."/>
            <person name="Kolisko M."/>
            <person name="Husnik F."/>
            <person name="Keeling P."/>
            <person name="Hampl V."/>
        </authorList>
    </citation>
    <scope>NUCLEOTIDE SEQUENCE [LARGE SCALE GENOMIC DNA]</scope>
    <source>
        <strain evidence="2">ST1C</strain>
    </source>
</reference>
<gene>
    <name evidence="2" type="ORF">EZS28_055189</name>
</gene>
<proteinExistence type="predicted"/>
<dbReference type="AlphaFoldDB" id="A0A5J4Q5P6"/>